<dbReference type="Pfam" id="PF19730">
    <property type="entry name" value="DUF6221"/>
    <property type="match status" value="1"/>
</dbReference>
<keyword evidence="2" id="KW-1185">Reference proteome</keyword>
<proteinExistence type="predicted"/>
<dbReference type="RefSeq" id="WP_379526746.1">
    <property type="nucleotide sequence ID" value="NZ_JBHSBI010000002.1"/>
</dbReference>
<dbReference type="EMBL" id="JBHSBI010000002">
    <property type="protein sequence ID" value="MFC4006606.1"/>
    <property type="molecule type" value="Genomic_DNA"/>
</dbReference>
<protein>
    <submittedName>
        <fullName evidence="1">DUF6221 family protein</fullName>
    </submittedName>
</protein>
<reference evidence="2" key="1">
    <citation type="journal article" date="2019" name="Int. J. Syst. Evol. Microbiol.">
        <title>The Global Catalogue of Microorganisms (GCM) 10K type strain sequencing project: providing services to taxonomists for standard genome sequencing and annotation.</title>
        <authorList>
            <consortium name="The Broad Institute Genomics Platform"/>
            <consortium name="The Broad Institute Genome Sequencing Center for Infectious Disease"/>
            <person name="Wu L."/>
            <person name="Ma J."/>
        </authorList>
    </citation>
    <scope>NUCLEOTIDE SEQUENCE [LARGE SCALE GENOMIC DNA]</scope>
    <source>
        <strain evidence="2">TBRC 1276</strain>
    </source>
</reference>
<sequence>MTTDMLSWTRQQIETRKALAEEAHGASWALQDQLIERTDGGADDRAALLDAEDRTELVSVTLPGPGLDEDDLKHIAFNDPRQIIADCEADLGILDDHEPGWAGLKRDVRVCMACDVKRGDRWPCRTVRRIASRYRHRDGYLPEWAPEGTTP</sequence>
<dbReference type="InterPro" id="IPR046193">
    <property type="entry name" value="DUF6221"/>
</dbReference>
<comment type="caution">
    <text evidence="1">The sequence shown here is derived from an EMBL/GenBank/DDBJ whole genome shotgun (WGS) entry which is preliminary data.</text>
</comment>
<accession>A0ABV8FY00</accession>
<evidence type="ECO:0000313" key="2">
    <source>
        <dbReference type="Proteomes" id="UP001595851"/>
    </source>
</evidence>
<dbReference type="Proteomes" id="UP001595851">
    <property type="component" value="Unassembled WGS sequence"/>
</dbReference>
<organism evidence="1 2">
    <name type="scientific">Nonomuraea purpurea</name>
    <dbReference type="NCBI Taxonomy" id="1849276"/>
    <lineage>
        <taxon>Bacteria</taxon>
        <taxon>Bacillati</taxon>
        <taxon>Actinomycetota</taxon>
        <taxon>Actinomycetes</taxon>
        <taxon>Streptosporangiales</taxon>
        <taxon>Streptosporangiaceae</taxon>
        <taxon>Nonomuraea</taxon>
    </lineage>
</organism>
<name>A0ABV8FY00_9ACTN</name>
<gene>
    <name evidence="1" type="ORF">ACFOY2_05195</name>
</gene>
<evidence type="ECO:0000313" key="1">
    <source>
        <dbReference type="EMBL" id="MFC4006606.1"/>
    </source>
</evidence>